<evidence type="ECO:0000313" key="3">
    <source>
        <dbReference type="EMBL" id="CAL1164350.1"/>
    </source>
</evidence>
<evidence type="ECO:0000256" key="1">
    <source>
        <dbReference type="SAM" id="MobiDB-lite"/>
    </source>
</evidence>
<sequence>MASRRTSGGDWGWVFKKETKRSAAELAPPKAVDLGRSLSSPCMLTGEGVKESIRVLGSRAFEDGALAASGRQAIQLSTFSGRSLQPSAPAPAPASAPNFVVPMT</sequence>
<accession>A0A9P1GEY0</accession>
<dbReference type="EMBL" id="CAMXCT020004990">
    <property type="protein sequence ID" value="CAL1164350.1"/>
    <property type="molecule type" value="Genomic_DNA"/>
</dbReference>
<dbReference type="EMBL" id="CAMXCT030004990">
    <property type="protein sequence ID" value="CAL4798287.1"/>
    <property type="molecule type" value="Genomic_DNA"/>
</dbReference>
<feature type="region of interest" description="Disordered" evidence="1">
    <location>
        <begin position="82"/>
        <end position="104"/>
    </location>
</feature>
<dbReference type="Proteomes" id="UP001152797">
    <property type="component" value="Unassembled WGS sequence"/>
</dbReference>
<dbReference type="AlphaFoldDB" id="A0A9P1GEY0"/>
<comment type="caution">
    <text evidence="2">The sequence shown here is derived from an EMBL/GenBank/DDBJ whole genome shotgun (WGS) entry which is preliminary data.</text>
</comment>
<feature type="non-terminal residue" evidence="2">
    <location>
        <position position="1"/>
    </location>
</feature>
<reference evidence="2" key="1">
    <citation type="submission" date="2022-10" db="EMBL/GenBank/DDBJ databases">
        <authorList>
            <person name="Chen Y."/>
            <person name="Dougan E. K."/>
            <person name="Chan C."/>
            <person name="Rhodes N."/>
            <person name="Thang M."/>
        </authorList>
    </citation>
    <scope>NUCLEOTIDE SEQUENCE</scope>
</reference>
<gene>
    <name evidence="2" type="ORF">C1SCF055_LOCUS36188</name>
</gene>
<evidence type="ECO:0000313" key="4">
    <source>
        <dbReference type="Proteomes" id="UP001152797"/>
    </source>
</evidence>
<proteinExistence type="predicted"/>
<organism evidence="2">
    <name type="scientific">Cladocopium goreaui</name>
    <dbReference type="NCBI Taxonomy" id="2562237"/>
    <lineage>
        <taxon>Eukaryota</taxon>
        <taxon>Sar</taxon>
        <taxon>Alveolata</taxon>
        <taxon>Dinophyceae</taxon>
        <taxon>Suessiales</taxon>
        <taxon>Symbiodiniaceae</taxon>
        <taxon>Cladocopium</taxon>
    </lineage>
</organism>
<reference evidence="3" key="2">
    <citation type="submission" date="2024-04" db="EMBL/GenBank/DDBJ databases">
        <authorList>
            <person name="Chen Y."/>
            <person name="Shah S."/>
            <person name="Dougan E. K."/>
            <person name="Thang M."/>
            <person name="Chan C."/>
        </authorList>
    </citation>
    <scope>NUCLEOTIDE SEQUENCE [LARGE SCALE GENOMIC DNA]</scope>
</reference>
<name>A0A9P1GEY0_9DINO</name>
<evidence type="ECO:0000313" key="2">
    <source>
        <dbReference type="EMBL" id="CAI4010975.1"/>
    </source>
</evidence>
<protein>
    <submittedName>
        <fullName evidence="2">Uncharacterized protein</fullName>
    </submittedName>
</protein>
<dbReference type="EMBL" id="CAMXCT010004990">
    <property type="protein sequence ID" value="CAI4010975.1"/>
    <property type="molecule type" value="Genomic_DNA"/>
</dbReference>
<keyword evidence="4" id="KW-1185">Reference proteome</keyword>